<dbReference type="InterPro" id="IPR049808">
    <property type="entry name" value="CONSTANS-like_Bbox1"/>
</dbReference>
<gene>
    <name evidence="11" type="primary">LOC104236245</name>
</gene>
<keyword evidence="6" id="KW-0862">Zinc</keyword>
<organism evidence="10 11">
    <name type="scientific">Nicotiana sylvestris</name>
    <name type="common">Wood tobacco</name>
    <name type="synonym">South American tobacco</name>
    <dbReference type="NCBI Taxonomy" id="4096"/>
    <lineage>
        <taxon>Eukaryota</taxon>
        <taxon>Viridiplantae</taxon>
        <taxon>Streptophyta</taxon>
        <taxon>Embryophyta</taxon>
        <taxon>Tracheophyta</taxon>
        <taxon>Spermatophyta</taxon>
        <taxon>Magnoliopsida</taxon>
        <taxon>eudicotyledons</taxon>
        <taxon>Gunneridae</taxon>
        <taxon>Pentapetalae</taxon>
        <taxon>asterids</taxon>
        <taxon>lamiids</taxon>
        <taxon>Solanales</taxon>
        <taxon>Solanaceae</taxon>
        <taxon>Nicotianoideae</taxon>
        <taxon>Nicotianeae</taxon>
        <taxon>Nicotiana</taxon>
    </lineage>
</organism>
<feature type="non-terminal residue" evidence="11">
    <location>
        <position position="472"/>
    </location>
</feature>
<dbReference type="InterPro" id="IPR000315">
    <property type="entry name" value="Znf_B-box"/>
</dbReference>
<evidence type="ECO:0000256" key="7">
    <source>
        <dbReference type="ARBA" id="ARBA00023242"/>
    </source>
</evidence>
<dbReference type="CDD" id="cd19821">
    <property type="entry name" value="Bbox1_BBX-like"/>
    <property type="match status" value="1"/>
</dbReference>
<evidence type="ECO:0000313" key="10">
    <source>
        <dbReference type="Proteomes" id="UP000189701"/>
    </source>
</evidence>
<dbReference type="PROSITE" id="PS51017">
    <property type="entry name" value="CCT"/>
    <property type="match status" value="1"/>
</dbReference>
<dbReference type="GO" id="GO:0005634">
    <property type="term" value="C:nucleus"/>
    <property type="evidence" value="ECO:0007669"/>
    <property type="project" value="UniProtKB-SubCell"/>
</dbReference>
<dbReference type="PANTHER" id="PTHR31717:SF46">
    <property type="entry name" value="CCT MOTIF FAMILY PROTEIN-RELATED"/>
    <property type="match status" value="1"/>
</dbReference>
<reference evidence="11" key="2">
    <citation type="submission" date="2025-08" db="UniProtKB">
        <authorList>
            <consortium name="RefSeq"/>
        </authorList>
    </citation>
    <scope>IDENTIFICATION</scope>
    <source>
        <tissue evidence="11">Leaf</tissue>
    </source>
</reference>
<keyword evidence="5" id="KW-0863">Zinc-finger</keyword>
<sequence>MPSDLMGPLCDVCGVERAVVYCKPDAAKRCFHCDGSVHSANCLSRKHVRSLICDNCSSEPAIVRCMIMEMCLCERCDSNTIGCNMVSGHQHQKLDYYSGCPSPAEFMTKILSTTFDEMSNNNNNVHNLSRFDTASSLSVNENNCSMVASKLNELASCMKFEPWAIPSPVIPSNSTYLTTYNIDQAALADGSSLPKQSCTTIKDHEIYGANDLAGDVDLDELNSNSSYNIFSSLQQSHSRYYSEDRGLGCLVMEKNLSVIGPNSHVETAVEQSCTTIKDHEIYGANDLAGDVDLDELNSNSSYNIFSSLQQSHSRYYSEDRGLGCLVMEKNLSVIGPNSHVETAVEAPSSVSGTANGMFMNPSCNGNTGLAFTHGPAHSRSLSVSNITKESSDATEYQDCGFSPLFPPCDWNSETSCLRARNEAKMRYNEKKKTRTKQIRYASRKVRANTRRRVKGKFVKAGEAYDYDPLTPT</sequence>
<evidence type="ECO:0000256" key="4">
    <source>
        <dbReference type="ARBA" id="ARBA00022737"/>
    </source>
</evidence>
<dbReference type="AlphaFoldDB" id="A0A1U7XNB3"/>
<keyword evidence="4" id="KW-0677">Repeat</keyword>
<name>A0A1U7XNB3_NICSY</name>
<evidence type="ECO:0000256" key="8">
    <source>
        <dbReference type="PROSITE-ProRule" id="PRU00357"/>
    </source>
</evidence>
<dbReference type="STRING" id="4096.A0A1U7XNB3"/>
<dbReference type="Pfam" id="PF06203">
    <property type="entry name" value="CCT"/>
    <property type="match status" value="1"/>
</dbReference>
<evidence type="ECO:0000256" key="5">
    <source>
        <dbReference type="ARBA" id="ARBA00022771"/>
    </source>
</evidence>
<evidence type="ECO:0000259" key="9">
    <source>
        <dbReference type="PROSITE" id="PS51017"/>
    </source>
</evidence>
<dbReference type="eggNOG" id="ENOG502QSHH">
    <property type="taxonomic scope" value="Eukaryota"/>
</dbReference>
<keyword evidence="7 8" id="KW-0539">Nucleus</keyword>
<dbReference type="GO" id="GO:0008270">
    <property type="term" value="F:zinc ion binding"/>
    <property type="evidence" value="ECO:0007669"/>
    <property type="project" value="UniProtKB-KW"/>
</dbReference>
<dbReference type="InterPro" id="IPR010402">
    <property type="entry name" value="CCT_domain"/>
</dbReference>
<dbReference type="RefSeq" id="XP_009788434.1">
    <property type="nucleotide sequence ID" value="XM_009790132.1"/>
</dbReference>
<comment type="similarity">
    <text evidence="2">Belongs to the CONSTANS family.</text>
</comment>
<feature type="domain" description="CCT" evidence="9">
    <location>
        <begin position="418"/>
        <end position="460"/>
    </location>
</feature>
<keyword evidence="10" id="KW-1185">Reference proteome</keyword>
<reference evidence="10" key="1">
    <citation type="journal article" date="2013" name="Genome Biol.">
        <title>Reference genomes and transcriptomes of Nicotiana sylvestris and Nicotiana tomentosiformis.</title>
        <authorList>
            <person name="Sierro N."/>
            <person name="Battey J.N."/>
            <person name="Ouadi S."/>
            <person name="Bovet L."/>
            <person name="Goepfert S."/>
            <person name="Bakaher N."/>
            <person name="Peitsch M.C."/>
            <person name="Ivanov N.V."/>
        </authorList>
    </citation>
    <scope>NUCLEOTIDE SEQUENCE [LARGE SCALE GENOMIC DNA]</scope>
</reference>
<proteinExistence type="inferred from homology"/>
<evidence type="ECO:0000313" key="11">
    <source>
        <dbReference type="RefSeq" id="XP_009788434.1"/>
    </source>
</evidence>
<evidence type="ECO:0000256" key="2">
    <source>
        <dbReference type="ARBA" id="ARBA00010024"/>
    </source>
</evidence>
<dbReference type="Proteomes" id="UP000189701">
    <property type="component" value="Unplaced"/>
</dbReference>
<protein>
    <submittedName>
        <fullName evidence="11">Zinc finger protein CONSTANS-LIKE 10-like</fullName>
    </submittedName>
</protein>
<evidence type="ECO:0000256" key="3">
    <source>
        <dbReference type="ARBA" id="ARBA00022723"/>
    </source>
</evidence>
<accession>A0A1U7XNB3</accession>
<dbReference type="GO" id="GO:0006355">
    <property type="term" value="P:regulation of DNA-templated transcription"/>
    <property type="evidence" value="ECO:0007669"/>
    <property type="project" value="UniProtKB-ARBA"/>
</dbReference>
<dbReference type="OrthoDB" id="153872at2759"/>
<evidence type="ECO:0000256" key="1">
    <source>
        <dbReference type="ARBA" id="ARBA00004123"/>
    </source>
</evidence>
<dbReference type="PANTHER" id="PTHR31717">
    <property type="entry name" value="ZINC FINGER PROTEIN CONSTANS-LIKE 10"/>
    <property type="match status" value="1"/>
</dbReference>
<dbReference type="SMART" id="SM00336">
    <property type="entry name" value="BBOX"/>
    <property type="match status" value="1"/>
</dbReference>
<keyword evidence="3" id="KW-0479">Metal-binding</keyword>
<evidence type="ECO:0000256" key="6">
    <source>
        <dbReference type="ARBA" id="ARBA00022833"/>
    </source>
</evidence>
<comment type="subcellular location">
    <subcellularLocation>
        <location evidence="1 8">Nucleus</location>
    </subcellularLocation>
</comment>